<proteinExistence type="predicted"/>
<dbReference type="Pfam" id="PF19385">
    <property type="entry name" value="DUF5960"/>
    <property type="match status" value="1"/>
</dbReference>
<dbReference type="InterPro" id="IPR046004">
    <property type="entry name" value="DUF5960"/>
</dbReference>
<name>A0A146BEW7_STRPY</name>
<sequence>MSIPLTFITDDILLSVATSHKCYFKLNREKAKDGQAHYIFFTIETINENQKIYLS</sequence>
<organism evidence="1">
    <name type="scientific">Streptococcus pyogenes</name>
    <dbReference type="NCBI Taxonomy" id="1314"/>
    <lineage>
        <taxon>Bacteria</taxon>
        <taxon>Bacillati</taxon>
        <taxon>Bacillota</taxon>
        <taxon>Bacilli</taxon>
        <taxon>Lactobacillales</taxon>
        <taxon>Streptococcaceae</taxon>
        <taxon>Streptococcus</taxon>
    </lineage>
</organism>
<accession>A0A146BEW7</accession>
<dbReference type="AlphaFoldDB" id="A0A146BEW7"/>
<reference evidence="1" key="1">
    <citation type="submission" date="2015-11" db="EMBL/GenBank/DDBJ databases">
        <title>ICESpy009, a conjugative genetic element carrying mef(E) in Streptococcus pyogenes.</title>
        <authorList>
            <person name="Del Grosso M."/>
            <person name="Camilli R."/>
            <person name="Rizzi E."/>
            <person name="Pietrelli A."/>
            <person name="De Bellis G."/>
            <person name="Pantosti A."/>
        </authorList>
    </citation>
    <scope>NUCLEOTIDE SEQUENCE</scope>
    <source>
        <strain evidence="1">MB56Spyo009</strain>
    </source>
</reference>
<evidence type="ECO:0000313" key="1">
    <source>
        <dbReference type="EMBL" id="AMW92436.1"/>
    </source>
</evidence>
<protein>
    <submittedName>
        <fullName evidence="1">Uncharacterized protein</fullName>
    </submittedName>
</protein>
<dbReference type="EMBL" id="KU056701">
    <property type="protein sequence ID" value="AMW92436.1"/>
    <property type="molecule type" value="Genomic_DNA"/>
</dbReference>